<evidence type="ECO:0000256" key="3">
    <source>
        <dbReference type="ARBA" id="ARBA00023163"/>
    </source>
</evidence>
<dbReference type="SMART" id="SM00345">
    <property type="entry name" value="HTH_GNTR"/>
    <property type="match status" value="1"/>
</dbReference>
<keyword evidence="2" id="KW-0238">DNA-binding</keyword>
<accession>A0A4R4RRK4</accession>
<dbReference type="SUPFAM" id="SSF46785">
    <property type="entry name" value="Winged helix' DNA-binding domain"/>
    <property type="match status" value="1"/>
</dbReference>
<keyword evidence="1" id="KW-0805">Transcription regulation</keyword>
<keyword evidence="6" id="KW-1185">Reference proteome</keyword>
<dbReference type="PROSITE" id="PS50949">
    <property type="entry name" value="HTH_GNTR"/>
    <property type="match status" value="1"/>
</dbReference>
<organism evidence="5 6">
    <name type="scientific">Jiangella ureilytica</name>
    <dbReference type="NCBI Taxonomy" id="2530374"/>
    <lineage>
        <taxon>Bacteria</taxon>
        <taxon>Bacillati</taxon>
        <taxon>Actinomycetota</taxon>
        <taxon>Actinomycetes</taxon>
        <taxon>Jiangellales</taxon>
        <taxon>Jiangellaceae</taxon>
        <taxon>Jiangella</taxon>
    </lineage>
</organism>
<dbReference type="InterPro" id="IPR000524">
    <property type="entry name" value="Tscrpt_reg_HTH_GntR"/>
</dbReference>
<gene>
    <name evidence="5" type="ORF">E1212_13110</name>
</gene>
<evidence type="ECO:0000256" key="1">
    <source>
        <dbReference type="ARBA" id="ARBA00023015"/>
    </source>
</evidence>
<comment type="caution">
    <text evidence="5">The sequence shown here is derived from an EMBL/GenBank/DDBJ whole genome shotgun (WGS) entry which is preliminary data.</text>
</comment>
<dbReference type="GO" id="GO:0003677">
    <property type="term" value="F:DNA binding"/>
    <property type="evidence" value="ECO:0007669"/>
    <property type="project" value="UniProtKB-KW"/>
</dbReference>
<dbReference type="Gene3D" id="1.10.10.10">
    <property type="entry name" value="Winged helix-like DNA-binding domain superfamily/Winged helix DNA-binding domain"/>
    <property type="match status" value="1"/>
</dbReference>
<evidence type="ECO:0000313" key="5">
    <source>
        <dbReference type="EMBL" id="TDC51083.1"/>
    </source>
</evidence>
<dbReference type="EMBL" id="SMKL01000025">
    <property type="protein sequence ID" value="TDC51083.1"/>
    <property type="molecule type" value="Genomic_DNA"/>
</dbReference>
<dbReference type="RefSeq" id="WP_131983088.1">
    <property type="nucleotide sequence ID" value="NZ_SMKL01000025.1"/>
</dbReference>
<dbReference type="GO" id="GO:0003700">
    <property type="term" value="F:DNA-binding transcription factor activity"/>
    <property type="evidence" value="ECO:0007669"/>
    <property type="project" value="InterPro"/>
</dbReference>
<dbReference type="Proteomes" id="UP000295621">
    <property type="component" value="Unassembled WGS sequence"/>
</dbReference>
<evidence type="ECO:0000259" key="4">
    <source>
        <dbReference type="PROSITE" id="PS50949"/>
    </source>
</evidence>
<name>A0A4R4RRK4_9ACTN</name>
<evidence type="ECO:0000256" key="2">
    <source>
        <dbReference type="ARBA" id="ARBA00023125"/>
    </source>
</evidence>
<reference evidence="5 6" key="1">
    <citation type="submission" date="2019-02" db="EMBL/GenBank/DDBJ databases">
        <title>Draft genome sequences of novel Actinobacteria.</title>
        <authorList>
            <person name="Sahin N."/>
            <person name="Ay H."/>
            <person name="Saygin H."/>
        </authorList>
    </citation>
    <scope>NUCLEOTIDE SEQUENCE [LARGE SCALE GENOMIC DNA]</scope>
    <source>
        <strain evidence="5 6">KC603</strain>
    </source>
</reference>
<dbReference type="AlphaFoldDB" id="A0A4R4RRK4"/>
<dbReference type="Pfam" id="PF00392">
    <property type="entry name" value="GntR"/>
    <property type="match status" value="1"/>
</dbReference>
<dbReference type="OrthoDB" id="8680240at2"/>
<dbReference type="InterPro" id="IPR036388">
    <property type="entry name" value="WH-like_DNA-bd_sf"/>
</dbReference>
<dbReference type="InterPro" id="IPR036390">
    <property type="entry name" value="WH_DNA-bd_sf"/>
</dbReference>
<protein>
    <submittedName>
        <fullName evidence="5">GntR family transcriptional regulator</fullName>
    </submittedName>
</protein>
<evidence type="ECO:0000313" key="6">
    <source>
        <dbReference type="Proteomes" id="UP000295621"/>
    </source>
</evidence>
<proteinExistence type="predicted"/>
<feature type="domain" description="HTH gntR-type" evidence="4">
    <location>
        <begin position="14"/>
        <end position="81"/>
    </location>
</feature>
<sequence>MPAPAKPPAPTDRRPVRHDVYRHVRDASVAGVLAPGEPLRDGELATWPGVGRTPVREAVLRLAEAGLVLACPSRSTTVKSIAADDELRGVPVAGDAKRAAAVAFHTWHSLPMTEE</sequence>
<keyword evidence="3" id="KW-0804">Transcription</keyword>
<dbReference type="PANTHER" id="PTHR43537">
    <property type="entry name" value="TRANSCRIPTIONAL REGULATOR, GNTR FAMILY"/>
    <property type="match status" value="1"/>
</dbReference>
<dbReference type="PANTHER" id="PTHR43537:SF24">
    <property type="entry name" value="GLUCONATE OPERON TRANSCRIPTIONAL REPRESSOR"/>
    <property type="match status" value="1"/>
</dbReference>